<feature type="domain" description="SLH" evidence="5">
    <location>
        <begin position="1482"/>
        <end position="1541"/>
    </location>
</feature>
<name>A0A8J6M7U9_9FIRM</name>
<gene>
    <name evidence="6" type="ORF">H8S62_08360</name>
</gene>
<feature type="signal peptide" evidence="4">
    <location>
        <begin position="1"/>
        <end position="25"/>
    </location>
</feature>
<feature type="region of interest" description="Disordered" evidence="3">
    <location>
        <begin position="486"/>
        <end position="511"/>
    </location>
</feature>
<accession>A0A8J6M7U9</accession>
<feature type="compositionally biased region" description="Low complexity" evidence="3">
    <location>
        <begin position="495"/>
        <end position="511"/>
    </location>
</feature>
<comment type="subcellular location">
    <subcellularLocation>
        <location evidence="1">Cell envelope</location>
    </subcellularLocation>
</comment>
<dbReference type="InterPro" id="IPR042229">
    <property type="entry name" value="Listeria/Bacterioides_rpt_sf"/>
</dbReference>
<keyword evidence="2" id="KW-0677">Repeat</keyword>
<evidence type="ECO:0000256" key="1">
    <source>
        <dbReference type="ARBA" id="ARBA00004196"/>
    </source>
</evidence>
<feature type="domain" description="SLH" evidence="5">
    <location>
        <begin position="1601"/>
        <end position="1664"/>
    </location>
</feature>
<dbReference type="NCBIfam" id="TIGR02543">
    <property type="entry name" value="List_Bact_rpt"/>
    <property type="match status" value="1"/>
</dbReference>
<keyword evidence="7" id="KW-1185">Reference proteome</keyword>
<organism evidence="6 7">
    <name type="scientific">Lawsonibacter faecis</name>
    <dbReference type="NCBI Taxonomy" id="2763052"/>
    <lineage>
        <taxon>Bacteria</taxon>
        <taxon>Bacillati</taxon>
        <taxon>Bacillota</taxon>
        <taxon>Clostridia</taxon>
        <taxon>Eubacteriales</taxon>
        <taxon>Oscillospiraceae</taxon>
        <taxon>Lawsonibacter</taxon>
    </lineage>
</organism>
<feature type="domain" description="SLH" evidence="5">
    <location>
        <begin position="1542"/>
        <end position="1600"/>
    </location>
</feature>
<proteinExistence type="predicted"/>
<protein>
    <submittedName>
        <fullName evidence="6">InlB B-repeat-containing protein</fullName>
    </submittedName>
</protein>
<reference evidence="6" key="1">
    <citation type="submission" date="2020-08" db="EMBL/GenBank/DDBJ databases">
        <title>Genome public.</title>
        <authorList>
            <person name="Liu C."/>
            <person name="Sun Q."/>
        </authorList>
    </citation>
    <scope>NUCLEOTIDE SEQUENCE</scope>
    <source>
        <strain evidence="6">NSJ-52</strain>
    </source>
</reference>
<evidence type="ECO:0000313" key="7">
    <source>
        <dbReference type="Proteomes" id="UP000607645"/>
    </source>
</evidence>
<evidence type="ECO:0000256" key="2">
    <source>
        <dbReference type="ARBA" id="ARBA00022737"/>
    </source>
</evidence>
<feature type="chain" id="PRO_5035165893" evidence="4">
    <location>
        <begin position="26"/>
        <end position="1709"/>
    </location>
</feature>
<dbReference type="Proteomes" id="UP000607645">
    <property type="component" value="Unassembled WGS sequence"/>
</dbReference>
<evidence type="ECO:0000313" key="6">
    <source>
        <dbReference type="EMBL" id="MBC5737027.1"/>
    </source>
</evidence>
<dbReference type="Pfam" id="PF09479">
    <property type="entry name" value="Flg_new"/>
    <property type="match status" value="4"/>
</dbReference>
<comment type="caution">
    <text evidence="6">The sequence shown here is derived from an EMBL/GenBank/DDBJ whole genome shotgun (WGS) entry which is preliminary data.</text>
</comment>
<evidence type="ECO:0000256" key="3">
    <source>
        <dbReference type="SAM" id="MobiDB-lite"/>
    </source>
</evidence>
<dbReference type="Gene3D" id="2.60.40.4270">
    <property type="entry name" value="Listeria-Bacteroides repeat domain"/>
    <property type="match status" value="3"/>
</dbReference>
<dbReference type="RefSeq" id="WP_186919003.1">
    <property type="nucleotide sequence ID" value="NZ_JACOPQ010000005.1"/>
</dbReference>
<dbReference type="EMBL" id="JACOPQ010000005">
    <property type="protein sequence ID" value="MBC5737027.1"/>
    <property type="molecule type" value="Genomic_DNA"/>
</dbReference>
<dbReference type="PROSITE" id="PS51272">
    <property type="entry name" value="SLH"/>
    <property type="match status" value="3"/>
</dbReference>
<dbReference type="InterPro" id="IPR051465">
    <property type="entry name" value="Cell_Envelope_Struct_Comp"/>
</dbReference>
<keyword evidence="4" id="KW-0732">Signal</keyword>
<dbReference type="InterPro" id="IPR013378">
    <property type="entry name" value="InlB-like_B-rpt"/>
</dbReference>
<dbReference type="Gene3D" id="2.160.20.110">
    <property type="match status" value="2"/>
</dbReference>
<dbReference type="Pfam" id="PF00395">
    <property type="entry name" value="SLH"/>
    <property type="match status" value="3"/>
</dbReference>
<dbReference type="PANTHER" id="PTHR43308">
    <property type="entry name" value="OUTER MEMBRANE PROTEIN ALPHA-RELATED"/>
    <property type="match status" value="1"/>
</dbReference>
<dbReference type="InterPro" id="IPR001119">
    <property type="entry name" value="SLH_dom"/>
</dbReference>
<evidence type="ECO:0000259" key="5">
    <source>
        <dbReference type="PROSITE" id="PS51272"/>
    </source>
</evidence>
<evidence type="ECO:0000256" key="4">
    <source>
        <dbReference type="SAM" id="SignalP"/>
    </source>
</evidence>
<dbReference type="GO" id="GO:0030313">
    <property type="term" value="C:cell envelope"/>
    <property type="evidence" value="ECO:0007669"/>
    <property type="project" value="UniProtKB-SubCell"/>
</dbReference>
<sequence length="1709" mass="182892">MKKRVLSTILCLCLLLSLLPTAVFASGQPWEGYTAISDQAGLEAIAEDLSGKYYLTKDIALSGDWLALGWTDDADVPFTGIFDGNGHTISGLTCSYDGATNVGLFAINEGIIQNFNLDIVRVGGSQFVGSVAGVNKNTIQNVIVTQSPYSSAVGVAALNTGSSGGYAGGIAGQNRGTIYQCGTNIGTVNAYNYAGGIAGGNWGTVEQCYAKGGLNARFYTTQPSYATYYVGGLVGGNVGTVKDCYVNLDNWVIGTQRLGGFVGWQSDKGKIEHCYAAHNDKVNSKTGPSTPVRDVSVFIGLNAGSVSDTWVSGTGGSAIGAQYITYANLADQAYVGQHTGLDFNGVWAYEQGKNHNYPIFAWETQPAPAPEITDIQKERLTAVPGGAVLNLPDGITVEYGPVSFPADAPDTAEVTLLYQIAVTGTGGAAFAVTDEGAVLVGSDCGAVQAADGVITGTIADTASAAVLYVIKTFTKADAANGKLTNSASAAGEAPTTGGDSSGDVDTDVGVTAPAAPTADALSRLAEDWVSVDCTTAGADHDTAHYPLLDGSYALGGVSGDAESGWTCDVTIQAAPYVQQYCRDVPGVTHTLNEGAPERQTVALCYTSAGWTLAEDSSLPVTFAVSCPTTPVEQTGRVVLRIFRNGTTADRSLGDVVVGTFPVGSDMREIAAGIDLDMYYAPAKGAFGYEFDGVWYKDNAAPVWRLDQTSTVLKSDWNRIMCVVYDQYRVNYHVDDLAIPSGVMTEKSRADFVLFQPEAREGYTFDGWYEKKTDIGTAGKNVHTPLALKKYELYGAYAANSYDVAFDAGSGSSATVSKKVTYDAAYGELPVPTPPVGYTFAGWYLGDAEITAQTIVKIAGNHTLTARYDIIMENVVYFQSDADYTAGKALHGTKAAYGSQLPTADAPAPTREGYTFRFWSREGQAGIDVAGQTVSGWTNLIANWDTNSYTAIYHGNGGSLASDPDKEQSASHFTYGSEVTLKNDRTFTRDGHTFLGWAAAPDAAAAEYQGGQKVVFPFSGITDGKVHLYAVWEKNETVIHVSFNLFEGSWGDETADTDPKQFDLYSTSADASMTVPTVVAPEGKVLSHWVNNLGIAGLTLRAGDSFSFASLEAAGVANFDAREAYIGFTPVFEDVPVEKTLKIYWGIDNYGHARWDDHADTPAWTQIVPWENRADAIAFPALSVDEGYLLDGWNVSGAQPARWDPDAAEFSLADLIVEDENGGFVSITANIVSAEIPVEKTLRIYWGIDNYEHARWDDHADTPAWTQIVPWENRADAMAFPALSVDEGYLLDGWNVSGAQPARWDPDAAEFSLADLFVEDENGGFVSVTANIKTVQHTVTFDSQGGSAVEPQTVVHGTAVTQPAAPERSGYVFGGWYQEETFQTAWNFAEDTVTADLVLYARWTWSGGGVTTYAITASAGDGGSISPSGRVSVARGGNKTFTVRPGDGYAVKDVLVDGKSIGAVESYTFENIRAGHTIEAIFEEKFSAADPGDTGVSKWLNTEEHSSYLRGYANGAFGPNDKMTRAEAAQMFYNLLLDKDIAVTVSFSDVPADAWYAGAVNALASIEVIAGVGNSRFDPMRPLTRAEFTVMAMRFAKLDTDGENIFSDITEDDWFFDYIVGSVKYGWISGYTDGTFRPNEAITRAEVTVIVNRMLGRAADEDYVDDHADSMHPFSDLTDSSWAYYQIMEATNAHDYTKSNGAETWTKLRQ</sequence>